<dbReference type="EMBL" id="JAFJYH010000269">
    <property type="protein sequence ID" value="KAG4414345.1"/>
    <property type="molecule type" value="Genomic_DNA"/>
</dbReference>
<dbReference type="OrthoDB" id="3596604at2759"/>
<evidence type="ECO:0008006" key="4">
    <source>
        <dbReference type="Google" id="ProtNLM"/>
    </source>
</evidence>
<reference evidence="2" key="1">
    <citation type="submission" date="2021-02" db="EMBL/GenBank/DDBJ databases">
        <title>Genome sequence Cadophora malorum strain M34.</title>
        <authorList>
            <person name="Stefanovic E."/>
            <person name="Vu D."/>
            <person name="Scully C."/>
            <person name="Dijksterhuis J."/>
            <person name="Roader J."/>
            <person name="Houbraken J."/>
        </authorList>
    </citation>
    <scope>NUCLEOTIDE SEQUENCE</scope>
    <source>
        <strain evidence="2">M34</strain>
    </source>
</reference>
<keyword evidence="3" id="KW-1185">Reference proteome</keyword>
<proteinExistence type="predicted"/>
<dbReference type="Proteomes" id="UP000664132">
    <property type="component" value="Unassembled WGS sequence"/>
</dbReference>
<accession>A0A8H7T428</accession>
<sequence>MRLMVTVLLQTGIAILSVTYGFQVDYGISMGEIAIPDVSRFYGARRSDRPRNVNEPRDQMQAAHRYGSSAILYRLGCSEDAPKPQDWYHPRDPLIFVNHNTSSWEFHFLDSPAGGTLDQYSVYTSRKLSSFTSCTAENKHKSIPEETKTASESEGGDRSLVKKAIFSTDLDHDCGPRYSIAKLQEFWSDDTKGWYYKCNITLGYTQNDPLNISFVSDSMAKIATASPVHPGEVDGTGNTSQTVYDYNADAMGFNGSFENAGCSLAVFALGSIVGATINNHYVSYFGLGQQLGSYFHVGSRVWFM</sequence>
<evidence type="ECO:0000256" key="1">
    <source>
        <dbReference type="SAM" id="SignalP"/>
    </source>
</evidence>
<feature type="chain" id="PRO_5034078354" description="Ecp2 effector protein domain-containing protein" evidence="1">
    <location>
        <begin position="22"/>
        <end position="304"/>
    </location>
</feature>
<keyword evidence="1" id="KW-0732">Signal</keyword>
<gene>
    <name evidence="2" type="ORF">IFR04_012523</name>
</gene>
<name>A0A8H7T428_9HELO</name>
<feature type="signal peptide" evidence="1">
    <location>
        <begin position="1"/>
        <end position="21"/>
    </location>
</feature>
<evidence type="ECO:0000313" key="2">
    <source>
        <dbReference type="EMBL" id="KAG4414345.1"/>
    </source>
</evidence>
<organism evidence="2 3">
    <name type="scientific">Cadophora malorum</name>
    <dbReference type="NCBI Taxonomy" id="108018"/>
    <lineage>
        <taxon>Eukaryota</taxon>
        <taxon>Fungi</taxon>
        <taxon>Dikarya</taxon>
        <taxon>Ascomycota</taxon>
        <taxon>Pezizomycotina</taxon>
        <taxon>Leotiomycetes</taxon>
        <taxon>Helotiales</taxon>
        <taxon>Ploettnerulaceae</taxon>
        <taxon>Cadophora</taxon>
    </lineage>
</organism>
<evidence type="ECO:0000313" key="3">
    <source>
        <dbReference type="Proteomes" id="UP000664132"/>
    </source>
</evidence>
<dbReference type="AlphaFoldDB" id="A0A8H7T428"/>
<protein>
    <recommendedName>
        <fullName evidence="4">Ecp2 effector protein domain-containing protein</fullName>
    </recommendedName>
</protein>
<comment type="caution">
    <text evidence="2">The sequence shown here is derived from an EMBL/GenBank/DDBJ whole genome shotgun (WGS) entry which is preliminary data.</text>
</comment>